<gene>
    <name evidence="1" type="ORF">MRN70_06320</name>
</gene>
<protein>
    <submittedName>
        <fullName evidence="1">Uncharacterized protein</fullName>
    </submittedName>
</protein>
<organism evidence="1">
    <name type="scientific">bacterium 19PA01SH03</name>
    <dbReference type="NCBI Taxonomy" id="2920705"/>
    <lineage>
        <taxon>Bacteria</taxon>
    </lineage>
</organism>
<reference evidence="1" key="1">
    <citation type="submission" date="2022-03" db="EMBL/GenBank/DDBJ databases">
        <title>Sea Food Isolates.</title>
        <authorList>
            <person name="Li c."/>
        </authorList>
    </citation>
    <scope>NUCLEOTIDE SEQUENCE</scope>
    <source>
        <strain evidence="1">19PA01SH03</strain>
    </source>
</reference>
<accession>A0AAU6SR27</accession>
<name>A0AAU6SR27_UNCXX</name>
<proteinExistence type="predicted"/>
<dbReference type="EMBL" id="CP095338">
    <property type="protein sequence ID" value="XAG22412.1"/>
    <property type="molecule type" value="Genomic_DNA"/>
</dbReference>
<sequence length="95" mass="11412">MFNYIFKGNTYTDTSREFMLSIGMDADQIESVLSQQQYEAQQNVELRQQAYKRESDPLYIEWQFELESKNPEADKYKQAWMDKVSEIKVRFPIPQ</sequence>
<evidence type="ECO:0000313" key="1">
    <source>
        <dbReference type="EMBL" id="XAG22412.1"/>
    </source>
</evidence>
<dbReference type="AlphaFoldDB" id="A0AAU6SR27"/>